<reference evidence="1" key="2">
    <citation type="submission" date="2017-11" db="EMBL/GenBank/DDBJ databases">
        <title>Coralsnake Venomics: Analyses of Venom Gland Transcriptomes and Proteomes of Six Brazilian Taxa.</title>
        <authorList>
            <person name="Aird S.D."/>
            <person name="Jorge da Silva N."/>
            <person name="Qiu L."/>
            <person name="Villar-Briones A."/>
            <person name="Aparecida-Saddi V."/>
            <person name="Campos-Telles M.P."/>
            <person name="Grau M."/>
            <person name="Mikheyev A.S."/>
        </authorList>
    </citation>
    <scope>NUCLEOTIDE SEQUENCE</scope>
    <source>
        <tissue evidence="1">Venom_gland</tissue>
    </source>
</reference>
<evidence type="ECO:0000313" key="1">
    <source>
        <dbReference type="EMBL" id="LAB19385.1"/>
    </source>
</evidence>
<dbReference type="AlphaFoldDB" id="A0A2D4LEI6"/>
<sequence length="109" mass="12601">MQTQAMSCKVDLAVSKQLLCQIKINNSFCKITAKHLALVCSYGLMSIYGCMYRLWGRKILTEVAHEELYHHANLNKQHMIWEGIQKHEGSYIGSIKYHMVDGFFICFIV</sequence>
<proteinExistence type="predicted"/>
<name>A0A2D4LEI6_9SAUR</name>
<reference evidence="1" key="1">
    <citation type="submission" date="2017-07" db="EMBL/GenBank/DDBJ databases">
        <authorList>
            <person name="Mikheyev A."/>
            <person name="Grau M."/>
        </authorList>
    </citation>
    <scope>NUCLEOTIDE SEQUENCE</scope>
    <source>
        <tissue evidence="1">Venom_gland</tissue>
    </source>
</reference>
<dbReference type="EMBL" id="IACM01021017">
    <property type="protein sequence ID" value="LAB19385.1"/>
    <property type="molecule type" value="Transcribed_RNA"/>
</dbReference>
<accession>A0A2D4LEI6</accession>
<organism evidence="1">
    <name type="scientific">Micrurus spixii</name>
    <name type="common">Amazon coral snake</name>
    <dbReference type="NCBI Taxonomy" id="129469"/>
    <lineage>
        <taxon>Eukaryota</taxon>
        <taxon>Metazoa</taxon>
        <taxon>Chordata</taxon>
        <taxon>Craniata</taxon>
        <taxon>Vertebrata</taxon>
        <taxon>Euteleostomi</taxon>
        <taxon>Lepidosauria</taxon>
        <taxon>Squamata</taxon>
        <taxon>Bifurcata</taxon>
        <taxon>Unidentata</taxon>
        <taxon>Episquamata</taxon>
        <taxon>Toxicofera</taxon>
        <taxon>Serpentes</taxon>
        <taxon>Colubroidea</taxon>
        <taxon>Elapidae</taxon>
        <taxon>Elapinae</taxon>
        <taxon>Micrurus</taxon>
    </lineage>
</organism>
<protein>
    <submittedName>
        <fullName evidence="1">Uncharacterized protein</fullName>
    </submittedName>
</protein>